<dbReference type="AlphaFoldDB" id="A0A943SP30"/>
<dbReference type="RefSeq" id="WP_278638290.1">
    <property type="nucleotide sequence ID" value="NZ_JAGZZP010000016.1"/>
</dbReference>
<name>A0A943SP30_9FIRM</name>
<dbReference type="Pfam" id="PF04294">
    <property type="entry name" value="VanW"/>
    <property type="match status" value="1"/>
</dbReference>
<dbReference type="InterPro" id="IPR007391">
    <property type="entry name" value="Vancomycin_resist_VanW"/>
</dbReference>
<dbReference type="PANTHER" id="PTHR35788:SF1">
    <property type="entry name" value="EXPORTED PROTEIN"/>
    <property type="match status" value="1"/>
</dbReference>
<proteinExistence type="predicted"/>
<organism evidence="2 3">
    <name type="scientific">Peptoniphilus harei</name>
    <dbReference type="NCBI Taxonomy" id="54005"/>
    <lineage>
        <taxon>Bacteria</taxon>
        <taxon>Bacillati</taxon>
        <taxon>Bacillota</taxon>
        <taxon>Tissierellia</taxon>
        <taxon>Tissierellales</taxon>
        <taxon>Peptoniphilaceae</taxon>
        <taxon>Peptoniphilus</taxon>
    </lineage>
</organism>
<reference evidence="2" key="1">
    <citation type="submission" date="2021-02" db="EMBL/GenBank/DDBJ databases">
        <title>Infant gut strain persistence is associated with maternal origin, phylogeny, and functional potential including surface adhesion and iron acquisition.</title>
        <authorList>
            <person name="Lou Y.C."/>
        </authorList>
    </citation>
    <scope>NUCLEOTIDE SEQUENCE</scope>
    <source>
        <strain evidence="2">L3_060_052G1_dasL3_060_052G1_concoct_1</strain>
    </source>
</reference>
<protein>
    <submittedName>
        <fullName evidence="2">VanW family protein</fullName>
    </submittedName>
</protein>
<evidence type="ECO:0000313" key="3">
    <source>
        <dbReference type="Proteomes" id="UP000748991"/>
    </source>
</evidence>
<keyword evidence="1" id="KW-0175">Coiled coil</keyword>
<accession>A0A943SP30</accession>
<dbReference type="PANTHER" id="PTHR35788">
    <property type="entry name" value="EXPORTED PROTEIN-RELATED"/>
    <property type="match status" value="1"/>
</dbReference>
<dbReference type="EMBL" id="JAGZZP010000016">
    <property type="protein sequence ID" value="MBS6535628.1"/>
    <property type="molecule type" value="Genomic_DNA"/>
</dbReference>
<evidence type="ECO:0000313" key="2">
    <source>
        <dbReference type="EMBL" id="MBS6535628.1"/>
    </source>
</evidence>
<evidence type="ECO:0000256" key="1">
    <source>
        <dbReference type="SAM" id="Coils"/>
    </source>
</evidence>
<feature type="coiled-coil region" evidence="1">
    <location>
        <begin position="31"/>
        <end position="58"/>
    </location>
</feature>
<gene>
    <name evidence="2" type="ORF">KH327_07335</name>
</gene>
<comment type="caution">
    <text evidence="2">The sequence shown here is derived from an EMBL/GenBank/DDBJ whole genome shotgun (WGS) entry which is preliminary data.</text>
</comment>
<sequence>MKEEKIDTSKIETIDESKLGRIKEGVTLKNLDFENLNREKAKKKIEEKQEELLEGKINFKFGDINDVRTNPRTLTYKLSDIGYEVDVNKTLDKLLNASENEEVKPIFKLEANKYADFSDSLFADVSLEPINDKLIPVYDKEKNSLGYSDPNKVFVKSQYEEGIDGRKLDSSKLKSMLTVGFVGEIEVPIETIKRKELDPNIVNKSLELLDSKTIKVKPMTLDLNDRLTIRNTKYYEQNNSILMNYLNNAFISPYGVFNLDRYLMTEKDLKDETYKSRLSRFSAGIDEYLDDFLEVKGAGISQGLSALYELLLESNFEPINVSHYSYYDPIFPLGLDVKYDENKPFVLENQSSSPILIKAKTVKNENREITYSIQIYGIPEDHEKATISSKVISKVEPKTVYVKADEIDKDDVRYKGRQGLKVSIFKLFGSETKQIDEVNYKALDNVVVQ</sequence>
<dbReference type="InterPro" id="IPR052913">
    <property type="entry name" value="Glycopeptide_resist_protein"/>
</dbReference>
<dbReference type="Proteomes" id="UP000748991">
    <property type="component" value="Unassembled WGS sequence"/>
</dbReference>